<dbReference type="RefSeq" id="WP_035964883.1">
    <property type="nucleotide sequence ID" value="NZ_JROM01000045.1"/>
</dbReference>
<dbReference type="AlphaFoldDB" id="A0A0B0D767"/>
<dbReference type="STRING" id="223184.AS25_10285"/>
<evidence type="ECO:0000313" key="2">
    <source>
        <dbReference type="Proteomes" id="UP000030664"/>
    </source>
</evidence>
<dbReference type="Pfam" id="PF10936">
    <property type="entry name" value="DUF2617"/>
    <property type="match status" value="1"/>
</dbReference>
<gene>
    <name evidence="1" type="ORF">AS25_10285</name>
</gene>
<dbReference type="EMBL" id="JROM01000045">
    <property type="protein sequence ID" value="KHE73816.1"/>
    <property type="molecule type" value="Genomic_DNA"/>
</dbReference>
<dbReference type="InterPro" id="IPR024486">
    <property type="entry name" value="DUF2617"/>
</dbReference>
<organism evidence="1 2">
    <name type="scientific">Kocuria marina</name>
    <dbReference type="NCBI Taxonomy" id="223184"/>
    <lineage>
        <taxon>Bacteria</taxon>
        <taxon>Bacillati</taxon>
        <taxon>Actinomycetota</taxon>
        <taxon>Actinomycetes</taxon>
        <taxon>Micrococcales</taxon>
        <taxon>Micrococcaceae</taxon>
        <taxon>Kocuria</taxon>
    </lineage>
</organism>
<comment type="caution">
    <text evidence="1">The sequence shown here is derived from an EMBL/GenBank/DDBJ whole genome shotgun (WGS) entry which is preliminary data.</text>
</comment>
<evidence type="ECO:0008006" key="3">
    <source>
        <dbReference type="Google" id="ProtNLM"/>
    </source>
</evidence>
<dbReference type="eggNOG" id="ENOG50329US">
    <property type="taxonomic scope" value="Bacteria"/>
</dbReference>
<evidence type="ECO:0000313" key="1">
    <source>
        <dbReference type="EMBL" id="KHE73816.1"/>
    </source>
</evidence>
<accession>A0A0B0D767</accession>
<name>A0A0B0D767_9MICC</name>
<protein>
    <recommendedName>
        <fullName evidence="3">DUF2617 domain-containing protein</fullName>
    </recommendedName>
</protein>
<reference evidence="1 2" key="1">
    <citation type="submission" date="2014-09" db="EMBL/GenBank/DDBJ databases">
        <title>High-quality draft genome sequence of Kocuria marina SO9-6, an actinobacterium isolated from a copper mine.</title>
        <authorList>
            <person name="Castro D.B."/>
            <person name="Pereira L.B."/>
            <person name="Silva M.V."/>
            <person name="Silva B.P."/>
            <person name="Zanardi B.R."/>
            <person name="Carlos C."/>
            <person name="Belgini D.R."/>
            <person name="Limache E.G."/>
            <person name="Lacerda G.V."/>
            <person name="Nery M.B."/>
            <person name="Gomes M.B."/>
            <person name="Souza S."/>
            <person name="Silva T.M."/>
            <person name="Rodrigues V.D."/>
            <person name="Paulino L.C."/>
            <person name="Vicentini R."/>
            <person name="Ferraz L.F."/>
            <person name="Ottoboni L.M."/>
        </authorList>
    </citation>
    <scope>NUCLEOTIDE SEQUENCE [LARGE SCALE GENOMIC DNA]</scope>
    <source>
        <strain evidence="1 2">SO9-6</strain>
    </source>
</reference>
<dbReference type="Proteomes" id="UP000030664">
    <property type="component" value="Unassembled WGS sequence"/>
</dbReference>
<sequence>MEHRWLTPLHGHVVCRPEQFGYRTDLGVLDAPAGRSLRVDEHTVVELRVGSGHHQCVITHAGEQWVETVGLFEDSAAQLPTLCSIAHPTPFASHVEVGCTVTEHSPRGLQRELARLHDTLDAAPLAVCVQDTEDPAAVTAATCHADPDSHAVLWWTWRVLPESGHILRTRAQLRLRTPVKLAA</sequence>
<proteinExistence type="predicted"/>